<gene>
    <name evidence="1" type="ORF">DKT69_14050</name>
</gene>
<protein>
    <submittedName>
        <fullName evidence="1">Uncharacterized protein</fullName>
    </submittedName>
</protein>
<name>A0A317DL12_9ACTN</name>
<sequence>MMTQSANTARTGGRVNIAFTAAAEQAARRLVERFPFASPLDVARVGAAYALRERLPLTRPGDFGAANGSNYNVGSVDPQGELRDLLLALHPEIDEDPYRIIETLMSVGAIELDKRVAAGQILSLRDLITPPATGRAIPA</sequence>
<dbReference type="EMBL" id="QGKS01000211">
    <property type="protein sequence ID" value="PWR14870.1"/>
    <property type="molecule type" value="Genomic_DNA"/>
</dbReference>
<evidence type="ECO:0000313" key="1">
    <source>
        <dbReference type="EMBL" id="PWR14870.1"/>
    </source>
</evidence>
<dbReference type="OrthoDB" id="3401799at2"/>
<organism evidence="1 2">
    <name type="scientific">Micromonospora sicca</name>
    <dbReference type="NCBI Taxonomy" id="2202420"/>
    <lineage>
        <taxon>Bacteria</taxon>
        <taxon>Bacillati</taxon>
        <taxon>Actinomycetota</taxon>
        <taxon>Actinomycetes</taxon>
        <taxon>Micromonosporales</taxon>
        <taxon>Micromonosporaceae</taxon>
        <taxon>Micromonospora</taxon>
    </lineage>
</organism>
<dbReference type="Proteomes" id="UP000246050">
    <property type="component" value="Unassembled WGS sequence"/>
</dbReference>
<dbReference type="AlphaFoldDB" id="A0A317DL12"/>
<comment type="caution">
    <text evidence="1">The sequence shown here is derived from an EMBL/GenBank/DDBJ whole genome shotgun (WGS) entry which is preliminary data.</text>
</comment>
<accession>A0A317DL12</accession>
<reference evidence="1 2" key="1">
    <citation type="submission" date="2018-05" db="EMBL/GenBank/DDBJ databases">
        <title>Micromonosporas from Atacama Desert.</title>
        <authorList>
            <person name="Carro L."/>
            <person name="Golinska P."/>
            <person name="Klenk H.-P."/>
            <person name="Goodfellow M."/>
        </authorList>
    </citation>
    <scope>NUCLEOTIDE SEQUENCE [LARGE SCALE GENOMIC DNA]</scope>
    <source>
        <strain evidence="1 2">4G51</strain>
    </source>
</reference>
<evidence type="ECO:0000313" key="2">
    <source>
        <dbReference type="Proteomes" id="UP000246050"/>
    </source>
</evidence>
<proteinExistence type="predicted"/>
<dbReference type="RefSeq" id="WP_109802013.1">
    <property type="nucleotide sequence ID" value="NZ_QGKS01000211.1"/>
</dbReference>